<keyword evidence="3" id="KW-1185">Reference proteome</keyword>
<dbReference type="STRING" id="1365824.V5EZ45"/>
<dbReference type="AlphaFoldDB" id="V5EZ45"/>
<feature type="compositionally biased region" description="Polar residues" evidence="1">
    <location>
        <begin position="29"/>
        <end position="55"/>
    </location>
</feature>
<feature type="region of interest" description="Disordered" evidence="1">
    <location>
        <begin position="1"/>
        <end position="163"/>
    </location>
</feature>
<protein>
    <submittedName>
        <fullName evidence="2">Uncharacterized protein</fullName>
    </submittedName>
</protein>
<sequence>MGGAPVHVSGPGPVEKPGVAEDGQGDESIATSRSISSRNGWNQVPIQAVAPSSQPDHAAYSVAQNGQQQQTQPPSIARVASHGTHQPPQQQPTKADTSYLPLFPVAPHADNGFGAQRNSAEGASPVASPYTNAPSSAGMWQSTAGKSPAEANAAATESPLIEF</sequence>
<feature type="compositionally biased region" description="Polar residues" evidence="1">
    <location>
        <begin position="129"/>
        <end position="145"/>
    </location>
</feature>
<proteinExistence type="predicted"/>
<dbReference type="HOGENOM" id="CLU_1627788_0_0_1"/>
<evidence type="ECO:0000256" key="1">
    <source>
        <dbReference type="SAM" id="MobiDB-lite"/>
    </source>
</evidence>
<organism evidence="2 3">
    <name type="scientific">Kalmanozyma brasiliensis (strain GHG001)</name>
    <name type="common">Yeast</name>
    <name type="synonym">Pseudozyma brasiliensis</name>
    <dbReference type="NCBI Taxonomy" id="1365824"/>
    <lineage>
        <taxon>Eukaryota</taxon>
        <taxon>Fungi</taxon>
        <taxon>Dikarya</taxon>
        <taxon>Basidiomycota</taxon>
        <taxon>Ustilaginomycotina</taxon>
        <taxon>Ustilaginomycetes</taxon>
        <taxon>Ustilaginales</taxon>
        <taxon>Ustilaginaceae</taxon>
        <taxon>Kalmanozyma</taxon>
    </lineage>
</organism>
<reference evidence="3" key="1">
    <citation type="journal article" date="2013" name="Genome Announc.">
        <title>Draft genome sequence of Pseudozyma brasiliensis sp. nov. strain GHG001, a high producer of endo-1,4-xylanase isolated from an insect pest of sugarcane.</title>
        <authorList>
            <person name="Oliveira J.V.D.C."/>
            <person name="dos Santos R.A.C."/>
            <person name="Borges T.A."/>
            <person name="Riano-Pachon D.M."/>
            <person name="Goldman G.H."/>
        </authorList>
    </citation>
    <scope>NUCLEOTIDE SEQUENCE [LARGE SCALE GENOMIC DNA]</scope>
    <source>
        <strain evidence="3">GHG001</strain>
    </source>
</reference>
<evidence type="ECO:0000313" key="2">
    <source>
        <dbReference type="EMBL" id="EST08089.1"/>
    </source>
</evidence>
<accession>V5EZ45</accession>
<dbReference type="EMBL" id="KI545861">
    <property type="protein sequence ID" value="EST08089.1"/>
    <property type="molecule type" value="Genomic_DNA"/>
</dbReference>
<name>V5EZ45_KALBG</name>
<gene>
    <name evidence="2" type="ORF">PSEUBRA_SCAF19g03334</name>
</gene>
<evidence type="ECO:0000313" key="3">
    <source>
        <dbReference type="Proteomes" id="UP000019377"/>
    </source>
</evidence>
<dbReference type="Proteomes" id="UP000019377">
    <property type="component" value="Unassembled WGS sequence"/>
</dbReference>